<evidence type="ECO:0000313" key="2">
    <source>
        <dbReference type="Proteomes" id="UP001341281"/>
    </source>
</evidence>
<dbReference type="Gene3D" id="3.10.10.10">
    <property type="entry name" value="HIV Type 1 Reverse Transcriptase, subunit A, domain 1"/>
    <property type="match status" value="1"/>
</dbReference>
<dbReference type="InterPro" id="IPR050951">
    <property type="entry name" value="Retrovirus_Pol_polyprotein"/>
</dbReference>
<dbReference type="InterPro" id="IPR043502">
    <property type="entry name" value="DNA/RNA_pol_sf"/>
</dbReference>
<accession>A0AAQ3PIT7</accession>
<dbReference type="EMBL" id="CP144745">
    <property type="protein sequence ID" value="WVZ52182.1"/>
    <property type="molecule type" value="Genomic_DNA"/>
</dbReference>
<gene>
    <name evidence="1" type="ORF">U9M48_003266</name>
</gene>
<keyword evidence="2" id="KW-1185">Reference proteome</keyword>
<organism evidence="1 2">
    <name type="scientific">Paspalum notatum var. saurae</name>
    <dbReference type="NCBI Taxonomy" id="547442"/>
    <lineage>
        <taxon>Eukaryota</taxon>
        <taxon>Viridiplantae</taxon>
        <taxon>Streptophyta</taxon>
        <taxon>Embryophyta</taxon>
        <taxon>Tracheophyta</taxon>
        <taxon>Spermatophyta</taxon>
        <taxon>Magnoliopsida</taxon>
        <taxon>Liliopsida</taxon>
        <taxon>Poales</taxon>
        <taxon>Poaceae</taxon>
        <taxon>PACMAD clade</taxon>
        <taxon>Panicoideae</taxon>
        <taxon>Andropogonodae</taxon>
        <taxon>Paspaleae</taxon>
        <taxon>Paspalinae</taxon>
        <taxon>Paspalum</taxon>
    </lineage>
</organism>
<dbReference type="SUPFAM" id="SSF56672">
    <property type="entry name" value="DNA/RNA polymerases"/>
    <property type="match status" value="1"/>
</dbReference>
<dbReference type="PANTHER" id="PTHR37984:SF5">
    <property type="entry name" value="PROTEIN NYNRIN-LIKE"/>
    <property type="match status" value="1"/>
</dbReference>
<proteinExistence type="predicted"/>
<dbReference type="Gene3D" id="3.30.70.270">
    <property type="match status" value="2"/>
</dbReference>
<reference evidence="1 2" key="1">
    <citation type="submission" date="2024-02" db="EMBL/GenBank/DDBJ databases">
        <title>High-quality chromosome-scale genome assembly of Pensacola bahiagrass (Paspalum notatum Flugge var. saurae).</title>
        <authorList>
            <person name="Vega J.M."/>
            <person name="Podio M."/>
            <person name="Orjuela J."/>
            <person name="Siena L.A."/>
            <person name="Pessino S.C."/>
            <person name="Combes M.C."/>
            <person name="Mariac C."/>
            <person name="Albertini E."/>
            <person name="Pupilli F."/>
            <person name="Ortiz J.P.A."/>
            <person name="Leblanc O."/>
        </authorList>
    </citation>
    <scope>NUCLEOTIDE SEQUENCE [LARGE SCALE GENOMIC DNA]</scope>
    <source>
        <strain evidence="1">R1</strain>
        <tissue evidence="1">Leaf</tissue>
    </source>
</reference>
<dbReference type="PANTHER" id="PTHR37984">
    <property type="entry name" value="PROTEIN CBG26694"/>
    <property type="match status" value="1"/>
</dbReference>
<evidence type="ECO:0000313" key="1">
    <source>
        <dbReference type="EMBL" id="WVZ52182.1"/>
    </source>
</evidence>
<name>A0AAQ3PIT7_PASNO</name>
<dbReference type="Proteomes" id="UP001341281">
    <property type="component" value="Chromosome 01"/>
</dbReference>
<dbReference type="InterPro" id="IPR043128">
    <property type="entry name" value="Rev_trsase/Diguanyl_cyclase"/>
</dbReference>
<protein>
    <submittedName>
        <fullName evidence="1">Uncharacterized protein</fullName>
    </submittedName>
</protein>
<sequence>MFPDEVPLELPPKRGIEHQIDLVSSASLSNRPPDRTDQEETRAIQHQVQELINKGYVRESVSPCVVLVLFVPKKDDILIYHKSLNELVEHIKCVLVVLGEESLYANLAKCTFCTNKVVILGLLLQEKVWRCVTNQSCSRLFTSTKCEPSFYHQFVKDLSTIAALINELTKKYMPFHWGEPQAKAFEELKMMFTTSPFLALPDFGKIFKI</sequence>
<dbReference type="AlphaFoldDB" id="A0AAQ3PIT7"/>